<sequence>MVIWPKRPPANATTGETDHRLQRPLAKTITGLNDHWQKPTTAYNDYWLKRPPVYGKCYWSFSKTLPFRFGILFLFLQEAATRFIQTDLTSIAHTQDGIEHYTQFYRHYFEKGLTAMDLNSAWASLADDSRLNSLSSYQEPSCFFKLLSQQDKINVFCYRLSSYACAFEQPRAPPARGGKFD</sequence>
<organism evidence="1 2">
    <name type="scientific">Batillaria attramentaria</name>
    <dbReference type="NCBI Taxonomy" id="370345"/>
    <lineage>
        <taxon>Eukaryota</taxon>
        <taxon>Metazoa</taxon>
        <taxon>Spiralia</taxon>
        <taxon>Lophotrochozoa</taxon>
        <taxon>Mollusca</taxon>
        <taxon>Gastropoda</taxon>
        <taxon>Caenogastropoda</taxon>
        <taxon>Sorbeoconcha</taxon>
        <taxon>Cerithioidea</taxon>
        <taxon>Batillariidae</taxon>
        <taxon>Batillaria</taxon>
    </lineage>
</organism>
<protein>
    <submittedName>
        <fullName evidence="1">Uncharacterized protein</fullName>
    </submittedName>
</protein>
<proteinExistence type="predicted"/>
<name>A0ABD0M945_9CAEN</name>
<keyword evidence="2" id="KW-1185">Reference proteome</keyword>
<reference evidence="1 2" key="1">
    <citation type="journal article" date="2023" name="Sci. Data">
        <title>Genome assembly of the Korean intertidal mud-creeper Batillaria attramentaria.</title>
        <authorList>
            <person name="Patra A.K."/>
            <person name="Ho P.T."/>
            <person name="Jun S."/>
            <person name="Lee S.J."/>
            <person name="Kim Y."/>
            <person name="Won Y.J."/>
        </authorList>
    </citation>
    <scope>NUCLEOTIDE SEQUENCE [LARGE SCALE GENOMIC DNA]</scope>
    <source>
        <strain evidence="1">Wonlab-2016</strain>
    </source>
</reference>
<dbReference type="Proteomes" id="UP001519460">
    <property type="component" value="Unassembled WGS sequence"/>
</dbReference>
<dbReference type="AlphaFoldDB" id="A0ABD0M945"/>
<comment type="caution">
    <text evidence="1">The sequence shown here is derived from an EMBL/GenBank/DDBJ whole genome shotgun (WGS) entry which is preliminary data.</text>
</comment>
<evidence type="ECO:0000313" key="2">
    <source>
        <dbReference type="Proteomes" id="UP001519460"/>
    </source>
</evidence>
<dbReference type="EMBL" id="JACVVK020000003">
    <property type="protein sequence ID" value="KAK7507768.1"/>
    <property type="molecule type" value="Genomic_DNA"/>
</dbReference>
<gene>
    <name evidence="1" type="ORF">BaRGS_00000733</name>
</gene>
<evidence type="ECO:0000313" key="1">
    <source>
        <dbReference type="EMBL" id="KAK7507768.1"/>
    </source>
</evidence>
<accession>A0ABD0M945</accession>